<feature type="signal peptide" evidence="11">
    <location>
        <begin position="1"/>
        <end position="20"/>
    </location>
</feature>
<sequence length="715" mass="77984">MQLKVASLVFIVALIRESYSQCVNLQLLPNSAGLAVTQRVNTPLSSIKCSNATGSDVLAETYYCGISQIRCDNGNVLGSNGALFVVVRDANTLLVNTVGDWMVIYNAASLFNLQAAVGTSCRVTVGCTNSTDGFTTPILRDLLVYLTPNLSPTIFEAPGVDRTFDAKATPMNTLVYKLTVQDPENDFLTYSLATEPAVDYFNLDPNNGEIRTTVDLRVATEPVIYIRVNVSDGYSTVGPFTVTARLENLNTRPDITNLPTTVHLREDAVGGFIVSTLTINDPDIFNSQDSLTPICTVTPQADQNKFVQMGNVIKLTGFNPEQTIFDFETTRFYNISCTVTDGFLTSQNENILVNISDVNEPPVFNENIYYCQLKEASAGGSLCDLSVTIRDPENNAYSLDFLPGNNSNRFGLLNTDRMRLTFNIDYDVDDAQLPSNAILTLAAVDSIGATGTAKVAINIADENDNAPIFSEVLQAITVDYNTKLGIVGSVKATDKDKGSNGQIDYKMMGINPPNYLTYTFALGNGEIQYARNYDDRIAGTSAFMTILATDRGSPRRSSTGTVVVSFLATTTTQPPTTTTRSTTPTPTTTTTKPTTTTEYNFFAHSENVALFTAFVVAILLAAIIGMFLCARLSTLGYCCFPNSAGNPDPSDDYEYDSREGSPYYDDYRGKPGEYLYICFYVDQGDQGGQGDQGDQLVALALLTHRKRLHQNCQYM</sequence>
<evidence type="ECO:0000259" key="12">
    <source>
        <dbReference type="PROSITE" id="PS50268"/>
    </source>
</evidence>
<dbReference type="Gene3D" id="2.60.40.60">
    <property type="entry name" value="Cadherins"/>
    <property type="match status" value="4"/>
</dbReference>
<evidence type="ECO:0000313" key="14">
    <source>
        <dbReference type="Proteomes" id="UP000030746"/>
    </source>
</evidence>
<keyword evidence="14" id="KW-1185">Reference proteome</keyword>
<evidence type="ECO:0000256" key="4">
    <source>
        <dbReference type="ARBA" id="ARBA00022837"/>
    </source>
</evidence>
<dbReference type="CTD" id="20240726"/>
<reference evidence="13 14" key="1">
    <citation type="journal article" date="2013" name="Nature">
        <title>Insights into bilaterian evolution from three spiralian genomes.</title>
        <authorList>
            <person name="Simakov O."/>
            <person name="Marletaz F."/>
            <person name="Cho S.J."/>
            <person name="Edsinger-Gonzales E."/>
            <person name="Havlak P."/>
            <person name="Hellsten U."/>
            <person name="Kuo D.H."/>
            <person name="Larsson T."/>
            <person name="Lv J."/>
            <person name="Arendt D."/>
            <person name="Savage R."/>
            <person name="Osoegawa K."/>
            <person name="de Jong P."/>
            <person name="Grimwood J."/>
            <person name="Chapman J.A."/>
            <person name="Shapiro H."/>
            <person name="Aerts A."/>
            <person name="Otillar R.P."/>
            <person name="Terry A.Y."/>
            <person name="Boore J.L."/>
            <person name="Grigoriev I.V."/>
            <person name="Lindberg D.R."/>
            <person name="Seaver E.C."/>
            <person name="Weisblat D.A."/>
            <person name="Putnam N.H."/>
            <person name="Rokhsar D.S."/>
        </authorList>
    </citation>
    <scope>NUCLEOTIDE SEQUENCE [LARGE SCALE GENOMIC DNA]</scope>
</reference>
<dbReference type="KEGG" id="lgi:LOTGIDRAFT_167888"/>
<dbReference type="EMBL" id="KB203275">
    <property type="protein sequence ID" value="ESO85311.1"/>
    <property type="molecule type" value="Genomic_DNA"/>
</dbReference>
<feature type="domain" description="Cadherin" evidence="12">
    <location>
        <begin position="167"/>
        <end position="261"/>
    </location>
</feature>
<feature type="domain" description="Cadherin" evidence="12">
    <location>
        <begin position="470"/>
        <end position="577"/>
    </location>
</feature>
<protein>
    <recommendedName>
        <fullName evidence="12">Cadherin domain-containing protein</fullName>
    </recommendedName>
</protein>
<evidence type="ECO:0000313" key="13">
    <source>
        <dbReference type="EMBL" id="ESO85311.1"/>
    </source>
</evidence>
<evidence type="ECO:0000256" key="5">
    <source>
        <dbReference type="ARBA" id="ARBA00022989"/>
    </source>
</evidence>
<dbReference type="OrthoDB" id="6102010at2759"/>
<organism evidence="13 14">
    <name type="scientific">Lottia gigantea</name>
    <name type="common">Giant owl limpet</name>
    <dbReference type="NCBI Taxonomy" id="225164"/>
    <lineage>
        <taxon>Eukaryota</taxon>
        <taxon>Metazoa</taxon>
        <taxon>Spiralia</taxon>
        <taxon>Lophotrochozoa</taxon>
        <taxon>Mollusca</taxon>
        <taxon>Gastropoda</taxon>
        <taxon>Patellogastropoda</taxon>
        <taxon>Lottioidea</taxon>
        <taxon>Lottiidae</taxon>
        <taxon>Lottia</taxon>
    </lineage>
</organism>
<dbReference type="InterPro" id="IPR050174">
    <property type="entry name" value="Protocadherin/Cadherin-CA"/>
</dbReference>
<feature type="domain" description="Cadherin" evidence="12">
    <location>
        <begin position="365"/>
        <end position="469"/>
    </location>
</feature>
<keyword evidence="3" id="KW-0677">Repeat</keyword>
<keyword evidence="5 10" id="KW-1133">Transmembrane helix</keyword>
<keyword evidence="11" id="KW-0732">Signal</keyword>
<dbReference type="PRINTS" id="PR00205">
    <property type="entry name" value="CADHERIN"/>
</dbReference>
<dbReference type="PANTHER" id="PTHR24028:SF328">
    <property type="entry name" value="CADHERIN-3"/>
    <property type="match status" value="1"/>
</dbReference>
<evidence type="ECO:0000256" key="3">
    <source>
        <dbReference type="ARBA" id="ARBA00022737"/>
    </source>
</evidence>
<dbReference type="PROSITE" id="PS00232">
    <property type="entry name" value="CADHERIN_1"/>
    <property type="match status" value="1"/>
</dbReference>
<evidence type="ECO:0000256" key="11">
    <source>
        <dbReference type="SAM" id="SignalP"/>
    </source>
</evidence>
<dbReference type="GeneID" id="20240726"/>
<dbReference type="PROSITE" id="PS50268">
    <property type="entry name" value="CADHERIN_2"/>
    <property type="match status" value="4"/>
</dbReference>
<proteinExistence type="predicted"/>
<keyword evidence="7" id="KW-0325">Glycoprotein</keyword>
<gene>
    <name evidence="13" type="ORF">LOTGIDRAFT_167888</name>
</gene>
<name>V3ZWH4_LOTGI</name>
<feature type="domain" description="Cadherin" evidence="12">
    <location>
        <begin position="256"/>
        <end position="364"/>
    </location>
</feature>
<dbReference type="PANTHER" id="PTHR24028">
    <property type="entry name" value="CADHERIN-87A"/>
    <property type="match status" value="1"/>
</dbReference>
<dbReference type="CDD" id="cd11304">
    <property type="entry name" value="Cadherin_repeat"/>
    <property type="match status" value="3"/>
</dbReference>
<evidence type="ECO:0000256" key="10">
    <source>
        <dbReference type="SAM" id="Phobius"/>
    </source>
</evidence>
<dbReference type="OMA" id="QITRIDC"/>
<evidence type="ECO:0000256" key="8">
    <source>
        <dbReference type="PROSITE-ProRule" id="PRU00043"/>
    </source>
</evidence>
<dbReference type="GO" id="GO:0007156">
    <property type="term" value="P:homophilic cell adhesion via plasma membrane adhesion molecules"/>
    <property type="evidence" value="ECO:0007669"/>
    <property type="project" value="InterPro"/>
</dbReference>
<dbReference type="InterPro" id="IPR015919">
    <property type="entry name" value="Cadherin-like_sf"/>
</dbReference>
<dbReference type="InterPro" id="IPR020894">
    <property type="entry name" value="Cadherin_CS"/>
</dbReference>
<dbReference type="InterPro" id="IPR002126">
    <property type="entry name" value="Cadherin-like_dom"/>
</dbReference>
<dbReference type="HOGENOM" id="CLU_024278_0_0_1"/>
<keyword evidence="4 8" id="KW-0106">Calcium</keyword>
<evidence type="ECO:0000256" key="6">
    <source>
        <dbReference type="ARBA" id="ARBA00023136"/>
    </source>
</evidence>
<evidence type="ECO:0000256" key="2">
    <source>
        <dbReference type="ARBA" id="ARBA00022692"/>
    </source>
</evidence>
<dbReference type="SUPFAM" id="SSF49313">
    <property type="entry name" value="Cadherin-like"/>
    <property type="match status" value="3"/>
</dbReference>
<dbReference type="GO" id="GO:0005509">
    <property type="term" value="F:calcium ion binding"/>
    <property type="evidence" value="ECO:0007669"/>
    <property type="project" value="UniProtKB-UniRule"/>
</dbReference>
<dbReference type="SMART" id="SM00112">
    <property type="entry name" value="CA"/>
    <property type="match status" value="3"/>
</dbReference>
<evidence type="ECO:0000256" key="1">
    <source>
        <dbReference type="ARBA" id="ARBA00004167"/>
    </source>
</evidence>
<dbReference type="Proteomes" id="UP000030746">
    <property type="component" value="Unassembled WGS sequence"/>
</dbReference>
<evidence type="ECO:0000256" key="7">
    <source>
        <dbReference type="ARBA" id="ARBA00023180"/>
    </source>
</evidence>
<feature type="chain" id="PRO_5004716668" description="Cadherin domain-containing protein" evidence="11">
    <location>
        <begin position="21"/>
        <end position="715"/>
    </location>
</feature>
<dbReference type="GO" id="GO:0005886">
    <property type="term" value="C:plasma membrane"/>
    <property type="evidence" value="ECO:0007669"/>
    <property type="project" value="InterPro"/>
</dbReference>
<keyword evidence="6 10" id="KW-0472">Membrane</keyword>
<comment type="subcellular location">
    <subcellularLocation>
        <location evidence="1">Membrane</location>
        <topology evidence="1">Single-pass membrane protein</topology>
    </subcellularLocation>
</comment>
<dbReference type="RefSeq" id="XP_009064015.1">
    <property type="nucleotide sequence ID" value="XM_009065767.1"/>
</dbReference>
<feature type="transmembrane region" description="Helical" evidence="10">
    <location>
        <begin position="608"/>
        <end position="630"/>
    </location>
</feature>
<dbReference type="AlphaFoldDB" id="V3ZWH4"/>
<feature type="region of interest" description="Disordered" evidence="9">
    <location>
        <begin position="572"/>
        <end position="592"/>
    </location>
</feature>
<evidence type="ECO:0000256" key="9">
    <source>
        <dbReference type="SAM" id="MobiDB-lite"/>
    </source>
</evidence>
<accession>V3ZWH4</accession>
<keyword evidence="2 10" id="KW-0812">Transmembrane</keyword>